<evidence type="ECO:0008006" key="5">
    <source>
        <dbReference type="Google" id="ProtNLM"/>
    </source>
</evidence>
<dbReference type="Proteomes" id="UP001378592">
    <property type="component" value="Unassembled WGS sequence"/>
</dbReference>
<organism evidence="3 4">
    <name type="scientific">Gryllus longicercus</name>
    <dbReference type="NCBI Taxonomy" id="2509291"/>
    <lineage>
        <taxon>Eukaryota</taxon>
        <taxon>Metazoa</taxon>
        <taxon>Ecdysozoa</taxon>
        <taxon>Arthropoda</taxon>
        <taxon>Hexapoda</taxon>
        <taxon>Insecta</taxon>
        <taxon>Pterygota</taxon>
        <taxon>Neoptera</taxon>
        <taxon>Polyneoptera</taxon>
        <taxon>Orthoptera</taxon>
        <taxon>Ensifera</taxon>
        <taxon>Gryllidea</taxon>
        <taxon>Grylloidea</taxon>
        <taxon>Gryllidae</taxon>
        <taxon>Gryllinae</taxon>
        <taxon>Gryllus</taxon>
    </lineage>
</organism>
<dbReference type="Gene3D" id="1.20.1250.20">
    <property type="entry name" value="MFS general substrate transporter like domains"/>
    <property type="match status" value="1"/>
</dbReference>
<keyword evidence="2" id="KW-1133">Transmembrane helix</keyword>
<keyword evidence="4" id="KW-1185">Reference proteome</keyword>
<reference evidence="3 4" key="1">
    <citation type="submission" date="2024-03" db="EMBL/GenBank/DDBJ databases">
        <title>The genome assembly and annotation of the cricket Gryllus longicercus Weissman &amp; Gray.</title>
        <authorList>
            <person name="Szrajer S."/>
            <person name="Gray D."/>
            <person name="Ylla G."/>
        </authorList>
    </citation>
    <scope>NUCLEOTIDE SEQUENCE [LARGE SCALE GENOMIC DNA]</scope>
    <source>
        <strain evidence="3">DAG 2021-001</strain>
        <tissue evidence="3">Whole body minus gut</tissue>
    </source>
</reference>
<keyword evidence="2" id="KW-0812">Transmembrane</keyword>
<dbReference type="EMBL" id="JAZDUA010000053">
    <property type="protein sequence ID" value="KAK7870733.1"/>
    <property type="molecule type" value="Genomic_DNA"/>
</dbReference>
<evidence type="ECO:0000256" key="2">
    <source>
        <dbReference type="SAM" id="Phobius"/>
    </source>
</evidence>
<sequence length="585" mass="60424">MAGASPVSSRSSRSAVAAHSLVGAGHVRGSAYGGGCPRRDSLSSSGGASSVRRLIAAVRHTPSRLGPLYSRRVLLRNLAALCLGHAAASAALLPLLALQAAASAWGAGLPGTLLLSAMFCAGAAGSLVAPWLVRRLGSTPVLLLGYAHACVFCGLHLWPLASALVPAYLVMGAWLGPLAVARTACLCTLAAKLSWLRAGDPDDADEEARRRDAELRRLARALQAAQDAGLALGSVAAALLLRHALPPGPEAPLPSTFALDESGERVCGSWACPWAGRSWAAGAAALTLNLSLALSSASSLPPSLAASSAAPWPSGAAAAAAVDADASEAEPSDEEAVPCRAAATLAAVFLGCAVMALAVSAALLDRLRPAERQDPLERGAGAAAMRAVAAALRDPRLRLAAPLAAFTGLEQGFLYADFSQSYVLCALGLPDVSLSFLSLGALQSLAAATLSLLLQHARRCLAIVVGFVFHACLLLVLMLWKPTGDDPALFYVIAAAWGVCNAVWETLTFSFIMDLYPDSWQAPLAQCHCFRCVGLAVAFGVHAGICNWVKLYALAGALVLAIGPYAWLEMKLDLRRKNKMDLASL</sequence>
<dbReference type="GO" id="GO:0006937">
    <property type="term" value="P:regulation of muscle contraction"/>
    <property type="evidence" value="ECO:0007669"/>
    <property type="project" value="TreeGrafter"/>
</dbReference>
<dbReference type="SUPFAM" id="SSF103473">
    <property type="entry name" value="MFS general substrate transporter"/>
    <property type="match status" value="1"/>
</dbReference>
<feature type="transmembrane region" description="Helical" evidence="2">
    <location>
        <begin position="113"/>
        <end position="133"/>
    </location>
</feature>
<dbReference type="GO" id="GO:0055120">
    <property type="term" value="C:striated muscle dense body"/>
    <property type="evidence" value="ECO:0007669"/>
    <property type="project" value="TreeGrafter"/>
</dbReference>
<name>A0AAN9Z736_9ORTH</name>
<feature type="transmembrane region" description="Helical" evidence="2">
    <location>
        <begin position="436"/>
        <end position="454"/>
    </location>
</feature>
<dbReference type="InterPro" id="IPR036259">
    <property type="entry name" value="MFS_trans_sf"/>
</dbReference>
<keyword evidence="2" id="KW-0472">Membrane</keyword>
<dbReference type="AlphaFoldDB" id="A0AAN9Z736"/>
<feature type="transmembrane region" description="Helical" evidence="2">
    <location>
        <begin position="461"/>
        <end position="480"/>
    </location>
</feature>
<evidence type="ECO:0000313" key="4">
    <source>
        <dbReference type="Proteomes" id="UP001378592"/>
    </source>
</evidence>
<gene>
    <name evidence="3" type="ORF">R5R35_009885</name>
</gene>
<evidence type="ECO:0000313" key="3">
    <source>
        <dbReference type="EMBL" id="KAK7870733.1"/>
    </source>
</evidence>
<feature type="transmembrane region" description="Helical" evidence="2">
    <location>
        <begin position="167"/>
        <end position="191"/>
    </location>
</feature>
<feature type="transmembrane region" description="Helical" evidence="2">
    <location>
        <begin position="78"/>
        <end position="101"/>
    </location>
</feature>
<feature type="transmembrane region" description="Helical" evidence="2">
    <location>
        <begin position="551"/>
        <end position="568"/>
    </location>
</feature>
<dbReference type="PANTHER" id="PTHR19444:SF11">
    <property type="entry name" value="UNC93-LIKE PROTEIN"/>
    <property type="match status" value="1"/>
</dbReference>
<feature type="transmembrane region" description="Helical" evidence="2">
    <location>
        <begin position="140"/>
        <end position="161"/>
    </location>
</feature>
<evidence type="ECO:0000256" key="1">
    <source>
        <dbReference type="ARBA" id="ARBA00009172"/>
    </source>
</evidence>
<comment type="similarity">
    <text evidence="1">Belongs to the unc-93 family.</text>
</comment>
<protein>
    <recommendedName>
        <fullName evidence="5">UNC93-like protein</fullName>
    </recommendedName>
</protein>
<dbReference type="PANTHER" id="PTHR19444">
    <property type="entry name" value="UNC-93 RELATED"/>
    <property type="match status" value="1"/>
</dbReference>
<dbReference type="GO" id="GO:0005886">
    <property type="term" value="C:plasma membrane"/>
    <property type="evidence" value="ECO:0007669"/>
    <property type="project" value="TreeGrafter"/>
</dbReference>
<feature type="transmembrane region" description="Helical" evidence="2">
    <location>
        <begin position="528"/>
        <end position="545"/>
    </location>
</feature>
<feature type="transmembrane region" description="Helical" evidence="2">
    <location>
        <begin position="492"/>
        <end position="516"/>
    </location>
</feature>
<comment type="caution">
    <text evidence="3">The sequence shown here is derived from an EMBL/GenBank/DDBJ whole genome shotgun (WGS) entry which is preliminary data.</text>
</comment>
<dbReference type="GO" id="GO:0015459">
    <property type="term" value="F:potassium channel regulator activity"/>
    <property type="evidence" value="ECO:0007669"/>
    <property type="project" value="TreeGrafter"/>
</dbReference>
<dbReference type="GO" id="GO:0043266">
    <property type="term" value="P:regulation of potassium ion transport"/>
    <property type="evidence" value="ECO:0007669"/>
    <property type="project" value="TreeGrafter"/>
</dbReference>
<accession>A0AAN9Z736</accession>
<proteinExistence type="inferred from homology"/>
<feature type="transmembrane region" description="Helical" evidence="2">
    <location>
        <begin position="341"/>
        <end position="364"/>
    </location>
</feature>
<dbReference type="InterPro" id="IPR051951">
    <property type="entry name" value="UNC-93_regulatory"/>
</dbReference>